<dbReference type="GO" id="GO:0006384">
    <property type="term" value="P:transcription initiation at RNA polymerase III promoter"/>
    <property type="evidence" value="ECO:0007669"/>
    <property type="project" value="InterPro"/>
</dbReference>
<dbReference type="PANTHER" id="PTHR15496">
    <property type="entry name" value="GENERAL TRANSCRIPTION FACTOR 3C POLYPEPTIDE 4 FAMILY"/>
    <property type="match status" value="1"/>
</dbReference>
<reference evidence="4 5" key="1">
    <citation type="submission" date="2009-08" db="EMBL/GenBank/DDBJ databases">
        <title>The Genome Sequence of Spizellomyces punctatus strain DAOM BR117.</title>
        <authorList>
            <consortium name="The Broad Institute Genome Sequencing Platform"/>
            <person name="Russ C."/>
            <person name="Cuomo C."/>
            <person name="Shea T."/>
            <person name="Young S.K."/>
            <person name="Zeng Q."/>
            <person name="Koehrsen M."/>
            <person name="Haas B."/>
            <person name="Borodovsky M."/>
            <person name="Guigo R."/>
            <person name="Alvarado L."/>
            <person name="Berlin A."/>
            <person name="Bochicchio J."/>
            <person name="Borenstein D."/>
            <person name="Chapman S."/>
            <person name="Chen Z."/>
            <person name="Engels R."/>
            <person name="Freedman E."/>
            <person name="Gellesch M."/>
            <person name="Goldberg J."/>
            <person name="Griggs A."/>
            <person name="Gujja S."/>
            <person name="Heiman D."/>
            <person name="Hepburn T."/>
            <person name="Howarth C."/>
            <person name="Jen D."/>
            <person name="Larson L."/>
            <person name="Lewis B."/>
            <person name="Mehta T."/>
            <person name="Park D."/>
            <person name="Pearson M."/>
            <person name="Roberts A."/>
            <person name="Saif S."/>
            <person name="Shenoy N."/>
            <person name="Sisk P."/>
            <person name="Stolte C."/>
            <person name="Sykes S."/>
            <person name="Thomson T."/>
            <person name="Walk T."/>
            <person name="White J."/>
            <person name="Yandava C."/>
            <person name="Burger G."/>
            <person name="Gray M.W."/>
            <person name="Holland P.W.H."/>
            <person name="King N."/>
            <person name="Lang F.B.F."/>
            <person name="Roger A.J."/>
            <person name="Ruiz-Trillo I."/>
            <person name="Lander E."/>
            <person name="Nusbaum C."/>
        </authorList>
    </citation>
    <scope>NUCLEOTIDE SEQUENCE [LARGE SCALE GENOMIC DNA]</scope>
    <source>
        <strain evidence="4 5">DAOM BR117</strain>
    </source>
</reference>
<feature type="domain" description="Transcription factor IIIC putative zinc-finger" evidence="3">
    <location>
        <begin position="691"/>
        <end position="768"/>
    </location>
</feature>
<dbReference type="OMA" id="EERRMEC"/>
<dbReference type="RefSeq" id="XP_016611043.1">
    <property type="nucleotide sequence ID" value="XM_016757134.1"/>
</dbReference>
<evidence type="ECO:0000259" key="2">
    <source>
        <dbReference type="Pfam" id="PF12657"/>
    </source>
</evidence>
<evidence type="ECO:0000259" key="3">
    <source>
        <dbReference type="Pfam" id="PF12660"/>
    </source>
</evidence>
<accession>A0A0L0HQB6</accession>
<dbReference type="Pfam" id="PF12657">
    <property type="entry name" value="TFIIIC_delta"/>
    <property type="match status" value="1"/>
</dbReference>
<dbReference type="EMBL" id="KQ257452">
    <property type="protein sequence ID" value="KND03004.1"/>
    <property type="molecule type" value="Genomic_DNA"/>
</dbReference>
<gene>
    <name evidence="4" type="ORF">SPPG_08983</name>
</gene>
<dbReference type="Pfam" id="PF12660">
    <property type="entry name" value="zf-TFIIIC"/>
    <property type="match status" value="1"/>
</dbReference>
<dbReference type="SUPFAM" id="SSF50978">
    <property type="entry name" value="WD40 repeat-like"/>
    <property type="match status" value="1"/>
</dbReference>
<dbReference type="InterPro" id="IPR024764">
    <property type="entry name" value="TFIIIC_Znf"/>
</dbReference>
<dbReference type="GO" id="GO:0004402">
    <property type="term" value="F:histone acetyltransferase activity"/>
    <property type="evidence" value="ECO:0007669"/>
    <property type="project" value="InterPro"/>
</dbReference>
<feature type="repeat" description="WD" evidence="1">
    <location>
        <begin position="205"/>
        <end position="244"/>
    </location>
</feature>
<evidence type="ECO:0000313" key="5">
    <source>
        <dbReference type="Proteomes" id="UP000053201"/>
    </source>
</evidence>
<dbReference type="GO" id="GO:0000127">
    <property type="term" value="C:transcription factor TFIIIC complex"/>
    <property type="evidence" value="ECO:0007669"/>
    <property type="project" value="InterPro"/>
</dbReference>
<dbReference type="AlphaFoldDB" id="A0A0L0HQB6"/>
<dbReference type="InterPro" id="IPR036322">
    <property type="entry name" value="WD40_repeat_dom_sf"/>
</dbReference>
<dbReference type="OrthoDB" id="6021743at2759"/>
<dbReference type="Gene3D" id="2.130.10.10">
    <property type="entry name" value="YVTN repeat-like/Quinoprotein amine dehydrogenase"/>
    <property type="match status" value="1"/>
</dbReference>
<dbReference type="PANTHER" id="PTHR15496:SF2">
    <property type="entry name" value="GENERAL TRANSCRIPTION FACTOR 3C POLYPEPTIDE 4"/>
    <property type="match status" value="1"/>
</dbReference>
<feature type="domain" description="Transcription factor IIIC 90kDa subunit N-terminal" evidence="2">
    <location>
        <begin position="19"/>
        <end position="437"/>
    </location>
</feature>
<sequence>MEHRIRFTSRPTLPDSLTWSDDNQIAVITFKAVNIVTPQHKNRTVELVRTSILNTAAPKREHSLAPQLQKVENEDIRAAHVWREGFRCMAWSPTGCSSMKGCLLATVSTHHSVLLWAPMDDPATAEWEQICDLSDMLRARCEADNNEADLSPQHLSSLSVISIGWSPLNLNPKKPTFSLIALGSKDGTVSLWRYREGEITHCGTFSAHSAWVSSLSWSDWTTAMTGESYAYLATSGSDGSVKVWIVNLKDHEMFECDIKLQSDVFRPDARGASLIKFLHPSVVGKSIRLVAAKGRIVSLWFAPSGESEILKDIITYKLPPTMSVGGVVWGLDGEELRLYTVDGQCYVLALEDLPQERRMVLVEDGTAHLHRELLHTSSSAADMDDDDRANTDEGVDLEVAGTQSKQLRIFGAATSGNSMFDAIVYCVASSSDMEYSTEKSLISHLSLRPTFPQSGEEFENELVARIEGIMRKEDIMLQWPSAFLLWDVIQYCATDLAQWANMEDTFLHRLIGIMRDFYISSDGTAAGITNSVKGGPGLDSLVQSYSHHLFVNRNINALRLMNYLCLTIKVPRLELGARLKSIVTNNRKLLLQHYIKETLIFVEKCLQLPTMLPSASDVEILRLNTNYVFNNCRDPALKSSLPVLQAIHQHLKARRAAGAQSYPYDPDGVISVLDQLVKTEMPDIVADQASIEHCRACQSRIPFDSPWQAACDNGHVWVRCMVTLKSVMVPQVRACLGCGRSSLMGHGNGLTNTVLREVSQCIYCGNRMRGPMF</sequence>
<name>A0A0L0HQB6_SPIPD</name>
<dbReference type="InterPro" id="IPR001680">
    <property type="entry name" value="WD40_rpt"/>
</dbReference>
<proteinExistence type="predicted"/>
<evidence type="ECO:0000313" key="4">
    <source>
        <dbReference type="EMBL" id="KND03004.1"/>
    </source>
</evidence>
<dbReference type="FunCoup" id="A0A0L0HQB6">
    <property type="interactions" value="3"/>
</dbReference>
<keyword evidence="5" id="KW-1185">Reference proteome</keyword>
<keyword evidence="1" id="KW-0853">WD repeat</keyword>
<dbReference type="SMART" id="SM00320">
    <property type="entry name" value="WD40"/>
    <property type="match status" value="3"/>
</dbReference>
<dbReference type="InterPro" id="IPR024761">
    <property type="entry name" value="TFIIIC_delta_N"/>
</dbReference>
<dbReference type="InterPro" id="IPR044230">
    <property type="entry name" value="GTF3C4"/>
</dbReference>
<protein>
    <submittedName>
        <fullName evidence="4">Uncharacterized protein</fullName>
    </submittedName>
</protein>
<dbReference type="Proteomes" id="UP000053201">
    <property type="component" value="Unassembled WGS sequence"/>
</dbReference>
<dbReference type="InterPro" id="IPR015943">
    <property type="entry name" value="WD40/YVTN_repeat-like_dom_sf"/>
</dbReference>
<dbReference type="PROSITE" id="PS50082">
    <property type="entry name" value="WD_REPEATS_2"/>
    <property type="match status" value="1"/>
</dbReference>
<evidence type="ECO:0000256" key="1">
    <source>
        <dbReference type="PROSITE-ProRule" id="PRU00221"/>
    </source>
</evidence>
<dbReference type="VEuPathDB" id="FungiDB:SPPG_08983"/>
<dbReference type="eggNOG" id="ENOG502S7UK">
    <property type="taxonomic scope" value="Eukaryota"/>
</dbReference>
<dbReference type="InParanoid" id="A0A0L0HQB6"/>
<organism evidence="4 5">
    <name type="scientific">Spizellomyces punctatus (strain DAOM BR117)</name>
    <dbReference type="NCBI Taxonomy" id="645134"/>
    <lineage>
        <taxon>Eukaryota</taxon>
        <taxon>Fungi</taxon>
        <taxon>Fungi incertae sedis</taxon>
        <taxon>Chytridiomycota</taxon>
        <taxon>Chytridiomycota incertae sedis</taxon>
        <taxon>Chytridiomycetes</taxon>
        <taxon>Spizellomycetales</taxon>
        <taxon>Spizellomycetaceae</taxon>
        <taxon>Spizellomyces</taxon>
    </lineage>
</organism>
<dbReference type="STRING" id="645134.A0A0L0HQB6"/>
<dbReference type="GeneID" id="27692108"/>